<name>A0A934UQE1_9BURK</name>
<dbReference type="Proteomes" id="UP000617041">
    <property type="component" value="Unassembled WGS sequence"/>
</dbReference>
<comment type="caution">
    <text evidence="2">The sequence shown here is derived from an EMBL/GenBank/DDBJ whole genome shotgun (WGS) entry which is preliminary data.</text>
</comment>
<proteinExistence type="predicted"/>
<evidence type="ECO:0000313" key="3">
    <source>
        <dbReference type="Proteomes" id="UP000617041"/>
    </source>
</evidence>
<evidence type="ECO:0000256" key="1">
    <source>
        <dbReference type="SAM" id="SignalP"/>
    </source>
</evidence>
<keyword evidence="3" id="KW-1185">Reference proteome</keyword>
<protein>
    <recommendedName>
        <fullName evidence="4">Lipoprotein</fullName>
    </recommendedName>
</protein>
<sequence>MTAARIALLLAAASLLAGCLEVEQHEPWRHGAFDGKPDDLRPHALFGNDRLAWYAAINNRNQRQNEYNRTPEKGGAP</sequence>
<organism evidence="2 3">
    <name type="scientific">Ramlibacter algicola</name>
    <dbReference type="NCBI Taxonomy" id="2795217"/>
    <lineage>
        <taxon>Bacteria</taxon>
        <taxon>Pseudomonadati</taxon>
        <taxon>Pseudomonadota</taxon>
        <taxon>Betaproteobacteria</taxon>
        <taxon>Burkholderiales</taxon>
        <taxon>Comamonadaceae</taxon>
        <taxon>Ramlibacter</taxon>
    </lineage>
</organism>
<gene>
    <name evidence="2" type="ORF">I8E28_05410</name>
</gene>
<accession>A0A934UQE1</accession>
<dbReference type="RefSeq" id="WP_200786978.1">
    <property type="nucleotide sequence ID" value="NZ_JAEDAO010000001.1"/>
</dbReference>
<evidence type="ECO:0000313" key="2">
    <source>
        <dbReference type="EMBL" id="MBK0392020.1"/>
    </source>
</evidence>
<keyword evidence="1" id="KW-0732">Signal</keyword>
<feature type="signal peptide" evidence="1">
    <location>
        <begin position="1"/>
        <end position="17"/>
    </location>
</feature>
<feature type="chain" id="PRO_5037910212" description="Lipoprotein" evidence="1">
    <location>
        <begin position="18"/>
        <end position="77"/>
    </location>
</feature>
<evidence type="ECO:0008006" key="4">
    <source>
        <dbReference type="Google" id="ProtNLM"/>
    </source>
</evidence>
<dbReference type="AlphaFoldDB" id="A0A934UQE1"/>
<dbReference type="PROSITE" id="PS51257">
    <property type="entry name" value="PROKAR_LIPOPROTEIN"/>
    <property type="match status" value="1"/>
</dbReference>
<reference evidence="2" key="1">
    <citation type="submission" date="2020-12" db="EMBL/GenBank/DDBJ databases">
        <title>Ramlibacter sp. nov., isolated from a freshwater alga, Cryptomonas.</title>
        <authorList>
            <person name="Kim H.M."/>
            <person name="Jeon C.O."/>
        </authorList>
    </citation>
    <scope>NUCLEOTIDE SEQUENCE</scope>
    <source>
        <strain evidence="2">CrO1</strain>
    </source>
</reference>
<dbReference type="EMBL" id="JAEDAO010000001">
    <property type="protein sequence ID" value="MBK0392020.1"/>
    <property type="molecule type" value="Genomic_DNA"/>
</dbReference>